<dbReference type="PROSITE" id="PS50157">
    <property type="entry name" value="ZINC_FINGER_C2H2_2"/>
    <property type="match status" value="1"/>
</dbReference>
<dbReference type="AlphaFoldDB" id="A0A9N8ZU14"/>
<evidence type="ECO:0000256" key="4">
    <source>
        <dbReference type="PROSITE-ProRule" id="PRU00042"/>
    </source>
</evidence>
<organism evidence="6 7">
    <name type="scientific">Diversispora eburnea</name>
    <dbReference type="NCBI Taxonomy" id="1213867"/>
    <lineage>
        <taxon>Eukaryota</taxon>
        <taxon>Fungi</taxon>
        <taxon>Fungi incertae sedis</taxon>
        <taxon>Mucoromycota</taxon>
        <taxon>Glomeromycotina</taxon>
        <taxon>Glomeromycetes</taxon>
        <taxon>Diversisporales</taxon>
        <taxon>Diversisporaceae</taxon>
        <taxon>Diversispora</taxon>
    </lineage>
</organism>
<keyword evidence="3" id="KW-0862">Zinc</keyword>
<accession>A0A9N8ZU14</accession>
<dbReference type="EMBL" id="CAJVPK010000413">
    <property type="protein sequence ID" value="CAG8507121.1"/>
    <property type="molecule type" value="Genomic_DNA"/>
</dbReference>
<proteinExistence type="predicted"/>
<evidence type="ECO:0000259" key="5">
    <source>
        <dbReference type="PROSITE" id="PS50157"/>
    </source>
</evidence>
<dbReference type="OrthoDB" id="8922241at2759"/>
<gene>
    <name evidence="6" type="ORF">DEBURN_LOCUS4983</name>
</gene>
<dbReference type="Gene3D" id="3.30.160.60">
    <property type="entry name" value="Classic Zinc Finger"/>
    <property type="match status" value="1"/>
</dbReference>
<protein>
    <submittedName>
        <fullName evidence="6">1185_t:CDS:1</fullName>
    </submittedName>
</protein>
<keyword evidence="7" id="KW-1185">Reference proteome</keyword>
<sequence>MTVLTGSNNFINMPFIEQSYENLQMYNNDFSSVDYEYYQKPSLHLQVPPQPPQQPQDPYALFPMSGSTSPLQSVLVPVSGSTSPIKTEFDSGYQSGLHMIEMESGSSAESSPHVVASNEFESSQFNYNYPPGLCGDDSSSETLSSATSPTGPEFNFGDSYGDINRYFDDLLNGGGNSSPQSFTDQMRFIIYEPRCGNIGCGNIGNIGNINSIPFDYTQNQVLVHDLQRHIRVHTGVKPYQCPCCHKAFARTDALRRHFKMEEVCRNSPEA</sequence>
<keyword evidence="1" id="KW-0479">Metal-binding</keyword>
<dbReference type="InterPro" id="IPR036236">
    <property type="entry name" value="Znf_C2H2_sf"/>
</dbReference>
<evidence type="ECO:0000256" key="2">
    <source>
        <dbReference type="ARBA" id="ARBA00022771"/>
    </source>
</evidence>
<evidence type="ECO:0000256" key="1">
    <source>
        <dbReference type="ARBA" id="ARBA00022723"/>
    </source>
</evidence>
<dbReference type="FunFam" id="3.30.160.60:FF:002343">
    <property type="entry name" value="Zinc finger protein 33A"/>
    <property type="match status" value="1"/>
</dbReference>
<evidence type="ECO:0000313" key="6">
    <source>
        <dbReference type="EMBL" id="CAG8507121.1"/>
    </source>
</evidence>
<comment type="caution">
    <text evidence="6">The sequence shown here is derived from an EMBL/GenBank/DDBJ whole genome shotgun (WGS) entry which is preliminary data.</text>
</comment>
<feature type="domain" description="C2H2-type" evidence="5">
    <location>
        <begin position="239"/>
        <end position="266"/>
    </location>
</feature>
<keyword evidence="2 4" id="KW-0863">Zinc-finger</keyword>
<evidence type="ECO:0000313" key="7">
    <source>
        <dbReference type="Proteomes" id="UP000789706"/>
    </source>
</evidence>
<dbReference type="GO" id="GO:0008270">
    <property type="term" value="F:zinc ion binding"/>
    <property type="evidence" value="ECO:0007669"/>
    <property type="project" value="UniProtKB-KW"/>
</dbReference>
<evidence type="ECO:0000256" key="3">
    <source>
        <dbReference type="ARBA" id="ARBA00022833"/>
    </source>
</evidence>
<name>A0A9N8ZU14_9GLOM</name>
<dbReference type="SUPFAM" id="SSF57667">
    <property type="entry name" value="beta-beta-alpha zinc fingers"/>
    <property type="match status" value="1"/>
</dbReference>
<dbReference type="Proteomes" id="UP000789706">
    <property type="component" value="Unassembled WGS sequence"/>
</dbReference>
<dbReference type="InterPro" id="IPR013087">
    <property type="entry name" value="Znf_C2H2_type"/>
</dbReference>
<reference evidence="6" key="1">
    <citation type="submission" date="2021-06" db="EMBL/GenBank/DDBJ databases">
        <authorList>
            <person name="Kallberg Y."/>
            <person name="Tangrot J."/>
            <person name="Rosling A."/>
        </authorList>
    </citation>
    <scope>NUCLEOTIDE SEQUENCE</scope>
    <source>
        <strain evidence="6">AZ414A</strain>
    </source>
</reference>